<dbReference type="AlphaFoldDB" id="A0AAD8F6A1"/>
<reference evidence="1" key="2">
    <citation type="submission" date="2023-04" db="EMBL/GenBank/DDBJ databases">
        <authorList>
            <person name="Bu L."/>
            <person name="Lu L."/>
            <person name="Laidemitt M.R."/>
            <person name="Zhang S.M."/>
            <person name="Mutuku M."/>
            <person name="Mkoji G."/>
            <person name="Steinauer M."/>
            <person name="Loker E.S."/>
        </authorList>
    </citation>
    <scope>NUCLEOTIDE SEQUENCE</scope>
    <source>
        <strain evidence="1">KasaAsao</strain>
        <tissue evidence="1">Whole Snail</tissue>
    </source>
</reference>
<organism evidence="1 2">
    <name type="scientific">Biomphalaria pfeifferi</name>
    <name type="common">Bloodfluke planorb</name>
    <name type="synonym">Freshwater snail</name>
    <dbReference type="NCBI Taxonomy" id="112525"/>
    <lineage>
        <taxon>Eukaryota</taxon>
        <taxon>Metazoa</taxon>
        <taxon>Spiralia</taxon>
        <taxon>Lophotrochozoa</taxon>
        <taxon>Mollusca</taxon>
        <taxon>Gastropoda</taxon>
        <taxon>Heterobranchia</taxon>
        <taxon>Euthyneura</taxon>
        <taxon>Panpulmonata</taxon>
        <taxon>Hygrophila</taxon>
        <taxon>Lymnaeoidea</taxon>
        <taxon>Planorbidae</taxon>
        <taxon>Biomphalaria</taxon>
    </lineage>
</organism>
<comment type="caution">
    <text evidence="1">The sequence shown here is derived from an EMBL/GenBank/DDBJ whole genome shotgun (WGS) entry which is preliminary data.</text>
</comment>
<dbReference type="Proteomes" id="UP001233172">
    <property type="component" value="Unassembled WGS sequence"/>
</dbReference>
<accession>A0AAD8F6A1</accession>
<reference evidence="1" key="1">
    <citation type="journal article" date="2023" name="PLoS Negl. Trop. Dis.">
        <title>A genome sequence for Biomphalaria pfeifferi, the major vector snail for the human-infecting parasite Schistosoma mansoni.</title>
        <authorList>
            <person name="Bu L."/>
            <person name="Lu L."/>
            <person name="Laidemitt M.R."/>
            <person name="Zhang S.M."/>
            <person name="Mutuku M."/>
            <person name="Mkoji G."/>
            <person name="Steinauer M."/>
            <person name="Loker E.S."/>
        </authorList>
    </citation>
    <scope>NUCLEOTIDE SEQUENCE</scope>
    <source>
        <strain evidence="1">KasaAsao</strain>
    </source>
</reference>
<proteinExistence type="predicted"/>
<sequence length="83" mass="9533">MPKLRPSGRGSYRLVYVDITDVHLKRRSNFCAQMSEKKAMRNVLCPMSRSKVAVHTYPDHFVSNVSIHNFNGFKFNARSTTLS</sequence>
<name>A0AAD8F6A1_BIOPF</name>
<keyword evidence="2" id="KW-1185">Reference proteome</keyword>
<evidence type="ECO:0000313" key="2">
    <source>
        <dbReference type="Proteomes" id="UP001233172"/>
    </source>
</evidence>
<dbReference type="EMBL" id="JASAOG010000099">
    <property type="protein sequence ID" value="KAK0051891.1"/>
    <property type="molecule type" value="Genomic_DNA"/>
</dbReference>
<evidence type="ECO:0000313" key="1">
    <source>
        <dbReference type="EMBL" id="KAK0051891.1"/>
    </source>
</evidence>
<protein>
    <submittedName>
        <fullName evidence="1">Uncharacterized protein</fullName>
    </submittedName>
</protein>
<gene>
    <name evidence="1" type="ORF">Bpfe_018661</name>
</gene>